<dbReference type="SUPFAM" id="SSF54928">
    <property type="entry name" value="RNA-binding domain, RBD"/>
    <property type="match status" value="1"/>
</dbReference>
<feature type="region of interest" description="Disordered" evidence="12">
    <location>
        <begin position="1"/>
        <end position="41"/>
    </location>
</feature>
<evidence type="ECO:0000313" key="15">
    <source>
        <dbReference type="Proteomes" id="UP000887567"/>
    </source>
</evidence>
<evidence type="ECO:0000256" key="12">
    <source>
        <dbReference type="SAM" id="MobiDB-lite"/>
    </source>
</evidence>
<dbReference type="AlphaFoldDB" id="A0A913Y400"/>
<sequence>MAEEFGPRYGNRGGGFYDNFGGDTRDRGGGRPGQRRGPVAFPTEPPFTAYVGNLPPSTIQGDLDRIFEGLKIRSIRLVRDRDTDKFKGFCYVEFDDPDSLRDALEFNGCYIEGSQNPLRVNIAQKKRDGDRPRGGGRGGRGGGHQGGFGGHSDRGFDDRGGRYGGYDQDRGRQGGYRGDRGGDDGGDWGHNRQNFSRGGRGGARRGFQDRGFEEFEQPDPEDLARRPKLNLKPRTVKKSEEDELAMSTERMKIFGAGKPRDEKTIEKKEPSVDKEEPDKPSE</sequence>
<dbReference type="GO" id="GO:0048471">
    <property type="term" value="C:perinuclear region of cytoplasm"/>
    <property type="evidence" value="ECO:0007669"/>
    <property type="project" value="UniProtKB-SubCell"/>
</dbReference>
<proteinExistence type="predicted"/>
<dbReference type="PANTHER" id="PTHR23236:SF11">
    <property type="entry name" value="EUKARYOTIC TRANSLATION INITIATION FACTOR 4H"/>
    <property type="match status" value="1"/>
</dbReference>
<dbReference type="PANTHER" id="PTHR23236">
    <property type="entry name" value="EUKARYOTIC TRANSLATION INITIATION FACTOR 4B/4H"/>
    <property type="match status" value="1"/>
</dbReference>
<feature type="compositionally biased region" description="Gly residues" evidence="12">
    <location>
        <begin position="135"/>
        <end position="150"/>
    </location>
</feature>
<dbReference type="Proteomes" id="UP000887567">
    <property type="component" value="Unplaced"/>
</dbReference>
<keyword evidence="4" id="KW-0963">Cytoplasm</keyword>
<dbReference type="RefSeq" id="XP_020914772.1">
    <property type="nucleotide sequence ID" value="XM_021059113.2"/>
</dbReference>
<keyword evidence="5" id="KW-0396">Initiation factor</keyword>
<feature type="compositionally biased region" description="Basic residues" evidence="12">
    <location>
        <begin position="226"/>
        <end position="236"/>
    </location>
</feature>
<evidence type="ECO:0000256" key="5">
    <source>
        <dbReference type="ARBA" id="ARBA00022540"/>
    </source>
</evidence>
<feature type="region of interest" description="Disordered" evidence="12">
    <location>
        <begin position="120"/>
        <end position="282"/>
    </location>
</feature>
<organism evidence="14 15">
    <name type="scientific">Exaiptasia diaphana</name>
    <name type="common">Tropical sea anemone</name>
    <name type="synonym">Aiptasia pulchella</name>
    <dbReference type="NCBI Taxonomy" id="2652724"/>
    <lineage>
        <taxon>Eukaryota</taxon>
        <taxon>Metazoa</taxon>
        <taxon>Cnidaria</taxon>
        <taxon>Anthozoa</taxon>
        <taxon>Hexacorallia</taxon>
        <taxon>Actiniaria</taxon>
        <taxon>Aiptasiidae</taxon>
        <taxon>Exaiptasia</taxon>
    </lineage>
</organism>
<dbReference type="GO" id="GO:0003723">
    <property type="term" value="F:RNA binding"/>
    <property type="evidence" value="ECO:0007669"/>
    <property type="project" value="UniProtKB-UniRule"/>
</dbReference>
<dbReference type="GO" id="GO:0003743">
    <property type="term" value="F:translation initiation factor activity"/>
    <property type="evidence" value="ECO:0007669"/>
    <property type="project" value="UniProtKB-KW"/>
</dbReference>
<name>A0A913Y400_EXADI</name>
<evidence type="ECO:0000313" key="14">
    <source>
        <dbReference type="EnsemblMetazoa" id="XP_020914772.1"/>
    </source>
</evidence>
<dbReference type="EnsemblMetazoa" id="XM_021059113.2">
    <property type="protein sequence ID" value="XP_020914772.1"/>
    <property type="gene ID" value="LOC110252310"/>
</dbReference>
<evidence type="ECO:0000256" key="10">
    <source>
        <dbReference type="ARBA" id="ARBA00025462"/>
    </source>
</evidence>
<evidence type="ECO:0000256" key="11">
    <source>
        <dbReference type="PROSITE-ProRule" id="PRU00176"/>
    </source>
</evidence>
<evidence type="ECO:0000259" key="13">
    <source>
        <dbReference type="PROSITE" id="PS50102"/>
    </source>
</evidence>
<dbReference type="SMART" id="SM00360">
    <property type="entry name" value="RRM"/>
    <property type="match status" value="1"/>
</dbReference>
<feature type="compositionally biased region" description="Basic and acidic residues" evidence="12">
    <location>
        <begin position="258"/>
        <end position="282"/>
    </location>
</feature>
<dbReference type="OMA" id="GPEDRGM"/>
<reference evidence="14" key="1">
    <citation type="submission" date="2022-11" db="UniProtKB">
        <authorList>
            <consortium name="EnsemblMetazoa"/>
        </authorList>
    </citation>
    <scope>IDENTIFICATION</scope>
</reference>
<dbReference type="PROSITE" id="PS50102">
    <property type="entry name" value="RRM"/>
    <property type="match status" value="1"/>
</dbReference>
<keyword evidence="6" id="KW-0597">Phosphoprotein</keyword>
<feature type="compositionally biased region" description="Basic and acidic residues" evidence="12">
    <location>
        <begin position="151"/>
        <end position="190"/>
    </location>
</feature>
<feature type="domain" description="RRM" evidence="13">
    <location>
        <begin position="47"/>
        <end position="125"/>
    </location>
</feature>
<dbReference type="Gene3D" id="3.30.70.330">
    <property type="match status" value="1"/>
</dbReference>
<protein>
    <recommendedName>
        <fullName evidence="2">Eukaryotic translation initiation factor 4H</fullName>
    </recommendedName>
</protein>
<evidence type="ECO:0000256" key="6">
    <source>
        <dbReference type="ARBA" id="ARBA00022553"/>
    </source>
</evidence>
<keyword evidence="8" id="KW-0648">Protein biosynthesis</keyword>
<evidence type="ECO:0000256" key="2">
    <source>
        <dbReference type="ARBA" id="ARBA00013856"/>
    </source>
</evidence>
<accession>A0A913Y400</accession>
<comment type="function">
    <text evidence="10">Stimulates the RNA helicase activity of EIF4A in the translation initiation complex. Binds weakly mRNA.</text>
</comment>
<dbReference type="KEGG" id="epa:110252310"/>
<keyword evidence="3" id="KW-0488">Methylation</keyword>
<evidence type="ECO:0000256" key="7">
    <source>
        <dbReference type="ARBA" id="ARBA00022884"/>
    </source>
</evidence>
<dbReference type="OrthoDB" id="48651at2759"/>
<comment type="subcellular location">
    <subcellularLocation>
        <location evidence="1">Cytoplasm</location>
        <location evidence="1">Perinuclear region</location>
    </subcellularLocation>
</comment>
<dbReference type="CDD" id="cd12401">
    <property type="entry name" value="RRM_eIF4H"/>
    <property type="match status" value="1"/>
</dbReference>
<keyword evidence="15" id="KW-1185">Reference proteome</keyword>
<evidence type="ECO:0000256" key="9">
    <source>
        <dbReference type="ARBA" id="ARBA00022990"/>
    </source>
</evidence>
<keyword evidence="9" id="KW-0007">Acetylation</keyword>
<dbReference type="GeneID" id="110252310"/>
<evidence type="ECO:0000256" key="4">
    <source>
        <dbReference type="ARBA" id="ARBA00022490"/>
    </source>
</evidence>
<keyword evidence="7 11" id="KW-0694">RNA-binding</keyword>
<evidence type="ECO:0000256" key="3">
    <source>
        <dbReference type="ARBA" id="ARBA00022481"/>
    </source>
</evidence>
<evidence type="ECO:0000256" key="1">
    <source>
        <dbReference type="ARBA" id="ARBA00004556"/>
    </source>
</evidence>
<dbReference type="InterPro" id="IPR000504">
    <property type="entry name" value="RRM_dom"/>
</dbReference>
<dbReference type="InterPro" id="IPR034229">
    <property type="entry name" value="eIF4H_RRM"/>
</dbReference>
<evidence type="ECO:0000256" key="8">
    <source>
        <dbReference type="ARBA" id="ARBA00022917"/>
    </source>
</evidence>
<dbReference type="InterPro" id="IPR012677">
    <property type="entry name" value="Nucleotide-bd_a/b_plait_sf"/>
</dbReference>
<dbReference type="Pfam" id="PF00076">
    <property type="entry name" value="RRM_1"/>
    <property type="match status" value="1"/>
</dbReference>
<dbReference type="InterPro" id="IPR035979">
    <property type="entry name" value="RBD_domain_sf"/>
</dbReference>